<evidence type="ECO:0000256" key="3">
    <source>
        <dbReference type="ARBA" id="ARBA00022448"/>
    </source>
</evidence>
<protein>
    <recommendedName>
        <fullName evidence="5">Solute-binding protein family 5 domain-containing protein</fullName>
    </recommendedName>
</protein>
<accession>X0TJH3</accession>
<feature type="domain" description="Solute-binding protein family 5" evidence="5">
    <location>
        <begin position="6"/>
        <end position="168"/>
    </location>
</feature>
<keyword evidence="3" id="KW-0813">Transport</keyword>
<dbReference type="Pfam" id="PF00496">
    <property type="entry name" value="SBP_bac_5"/>
    <property type="match status" value="1"/>
</dbReference>
<dbReference type="SUPFAM" id="SSF53850">
    <property type="entry name" value="Periplasmic binding protein-like II"/>
    <property type="match status" value="1"/>
</dbReference>
<dbReference type="Gene3D" id="3.10.105.10">
    <property type="entry name" value="Dipeptide-binding Protein, Domain 3"/>
    <property type="match status" value="1"/>
</dbReference>
<dbReference type="GO" id="GO:0015833">
    <property type="term" value="P:peptide transport"/>
    <property type="evidence" value="ECO:0007669"/>
    <property type="project" value="TreeGrafter"/>
</dbReference>
<comment type="subcellular location">
    <subcellularLocation>
        <location evidence="1">Cell envelope</location>
    </subcellularLocation>
</comment>
<dbReference type="PANTHER" id="PTHR30290:SF10">
    <property type="entry name" value="PERIPLASMIC OLIGOPEPTIDE-BINDING PROTEIN-RELATED"/>
    <property type="match status" value="1"/>
</dbReference>
<dbReference type="GO" id="GO:0030313">
    <property type="term" value="C:cell envelope"/>
    <property type="evidence" value="ECO:0007669"/>
    <property type="project" value="UniProtKB-SubCell"/>
</dbReference>
<dbReference type="PANTHER" id="PTHR30290">
    <property type="entry name" value="PERIPLASMIC BINDING COMPONENT OF ABC TRANSPORTER"/>
    <property type="match status" value="1"/>
</dbReference>
<evidence type="ECO:0000256" key="4">
    <source>
        <dbReference type="ARBA" id="ARBA00022729"/>
    </source>
</evidence>
<dbReference type="GO" id="GO:1904680">
    <property type="term" value="F:peptide transmembrane transporter activity"/>
    <property type="evidence" value="ECO:0007669"/>
    <property type="project" value="TreeGrafter"/>
</dbReference>
<evidence type="ECO:0000313" key="6">
    <source>
        <dbReference type="EMBL" id="GAF76245.1"/>
    </source>
</evidence>
<dbReference type="AlphaFoldDB" id="X0TJH3"/>
<sequence>MVPLQAATNSFDVVRLRSDHSPGDDPRLMQAMRLATDRQAIYDLVIQGYGAIGRDTPIGPMYSQYYSEDTPLPERDIEAARQLLADAGYPDGIDFELHTPDTGNRPNLAVVLKDQWSEAGINVEVIVEPESVYYGDDGWLAVDLGITGWGSRPYPQFYLNTMLTCDANWNESHFCDHEFDRLATLAGTTVNENERVEAYNQIQEMLIERGPILVPYFFAQLGAISDKFADFQMKPFPGRSDLSTVRLADQ</sequence>
<dbReference type="InterPro" id="IPR039424">
    <property type="entry name" value="SBP_5"/>
</dbReference>
<evidence type="ECO:0000256" key="2">
    <source>
        <dbReference type="ARBA" id="ARBA00005695"/>
    </source>
</evidence>
<reference evidence="6" key="1">
    <citation type="journal article" date="2014" name="Front. Microbiol.">
        <title>High frequency of phylogenetically diverse reductive dehalogenase-homologous genes in deep subseafloor sedimentary metagenomes.</title>
        <authorList>
            <person name="Kawai M."/>
            <person name="Futagami T."/>
            <person name="Toyoda A."/>
            <person name="Takaki Y."/>
            <person name="Nishi S."/>
            <person name="Hori S."/>
            <person name="Arai W."/>
            <person name="Tsubouchi T."/>
            <person name="Morono Y."/>
            <person name="Uchiyama I."/>
            <person name="Ito T."/>
            <person name="Fujiyama A."/>
            <person name="Inagaki F."/>
            <person name="Takami H."/>
        </authorList>
    </citation>
    <scope>NUCLEOTIDE SEQUENCE</scope>
    <source>
        <strain evidence="6">Expedition CK06-06</strain>
    </source>
</reference>
<comment type="caution">
    <text evidence="6">The sequence shown here is derived from an EMBL/GenBank/DDBJ whole genome shotgun (WGS) entry which is preliminary data.</text>
</comment>
<comment type="similarity">
    <text evidence="2">Belongs to the bacterial solute-binding protein 5 family.</text>
</comment>
<evidence type="ECO:0000259" key="5">
    <source>
        <dbReference type="Pfam" id="PF00496"/>
    </source>
</evidence>
<keyword evidence="4" id="KW-0732">Signal</keyword>
<dbReference type="EMBL" id="BARS01008264">
    <property type="protein sequence ID" value="GAF76245.1"/>
    <property type="molecule type" value="Genomic_DNA"/>
</dbReference>
<organism evidence="6">
    <name type="scientific">marine sediment metagenome</name>
    <dbReference type="NCBI Taxonomy" id="412755"/>
    <lineage>
        <taxon>unclassified sequences</taxon>
        <taxon>metagenomes</taxon>
        <taxon>ecological metagenomes</taxon>
    </lineage>
</organism>
<gene>
    <name evidence="6" type="ORF">S01H1_15786</name>
</gene>
<evidence type="ECO:0000256" key="1">
    <source>
        <dbReference type="ARBA" id="ARBA00004196"/>
    </source>
</evidence>
<dbReference type="InterPro" id="IPR000914">
    <property type="entry name" value="SBP_5_dom"/>
</dbReference>
<proteinExistence type="inferred from homology"/>
<name>X0TJH3_9ZZZZ</name>